<keyword evidence="4" id="KW-1185">Reference proteome</keyword>
<keyword evidence="1" id="KW-0732">Signal</keyword>
<evidence type="ECO:0000313" key="4">
    <source>
        <dbReference type="Proteomes" id="UP001484179"/>
    </source>
</evidence>
<dbReference type="Gene3D" id="2.170.16.10">
    <property type="entry name" value="Hedgehog/Intein (Hint) domain"/>
    <property type="match status" value="1"/>
</dbReference>
<keyword evidence="3" id="KW-0614">Plasmid</keyword>
<proteinExistence type="predicted"/>
<accession>A0ABZ3BWS9</accession>
<evidence type="ECO:0000313" key="3">
    <source>
        <dbReference type="EMBL" id="WZW59301.1"/>
    </source>
</evidence>
<organism evidence="3 4">
    <name type="scientific">Burkholderia pyrrocinia</name>
    <name type="common">Pseudomonas pyrrocinia</name>
    <dbReference type="NCBI Taxonomy" id="60550"/>
    <lineage>
        <taxon>Bacteria</taxon>
        <taxon>Pseudomonadati</taxon>
        <taxon>Pseudomonadota</taxon>
        <taxon>Betaproteobacteria</taxon>
        <taxon>Burkholderiales</taxon>
        <taxon>Burkholderiaceae</taxon>
        <taxon>Burkholderia</taxon>
        <taxon>Burkholderia cepacia complex</taxon>
    </lineage>
</organism>
<protein>
    <submittedName>
        <fullName evidence="3">Ig-like domain-containing protein</fullName>
    </submittedName>
</protein>
<name>A0ABZ3BWS9_BURPY</name>
<dbReference type="InterPro" id="IPR014755">
    <property type="entry name" value="Cu-Rt/internalin_Ig-like"/>
</dbReference>
<dbReference type="SUPFAM" id="SSF51294">
    <property type="entry name" value="Hedgehog/intein (Hint) domain"/>
    <property type="match status" value="1"/>
</dbReference>
<dbReference type="Gene3D" id="2.60.40.1220">
    <property type="match status" value="1"/>
</dbReference>
<dbReference type="Proteomes" id="UP001484179">
    <property type="component" value="Plasmid unnamed"/>
</dbReference>
<evidence type="ECO:0000256" key="2">
    <source>
        <dbReference type="SAM" id="MobiDB-lite"/>
    </source>
</evidence>
<feature type="region of interest" description="Disordered" evidence="2">
    <location>
        <begin position="549"/>
        <end position="569"/>
    </location>
</feature>
<dbReference type="RefSeq" id="WP_342312512.1">
    <property type="nucleotide sequence ID" value="NZ_CP150851.1"/>
</dbReference>
<gene>
    <name evidence="3" type="ORF">WN985_33650</name>
</gene>
<dbReference type="EMBL" id="CP150851">
    <property type="protein sequence ID" value="WZW59301.1"/>
    <property type="molecule type" value="Genomic_DNA"/>
</dbReference>
<sequence length="569" mass="60434">MGIPTCTAQHCSGVSQYINDTCKKEQWPVNHLVVVCDTNGYCCNCTCSCLAFDTPVAVSGTQTKAIQTLTLQEPVLAFDPTGASQQRSVAFSDGTSATSVQPEMAYVSFKVGPDERTVTVTMNHTFLLADTRKLIQAQMLSVGTGLLLADGTTAAVTRLEINSYTGGVWNIATSIGKPVNLDGHLIDTDGILSGDFAVQTFYDDLVKQGLATAPGVHAAVTSRGHDQAADAKAAVALAARPRHDFAQFLATVTAPHQVIRQPNAQGGAVTLYGDHSAALALPPVAVTTGWLTEVQADELRVGGLHPVTRDPQRAGNCVWLMTLFHAVFPDIHFVFDASAREANGYAFYLGSTKYVLVQGGLVRAVPLEWQGLSLILSYLVNRFPMQPQPSHGLLCKAEADYLAPAGLQTVFKPLYPNVIFDAINQVEATFKLIPTKVDQPTAGCHATDLGCRITTYRHAIGFNPPPACAGGPQPADLRLLSASSTDDANVTLTFSAPLDDATAIAKDNYFFDPQMDQIHKITNGSGTNTVVISGGFAPKTAYTITASNVKSSDGNALDPNHVTSGFHTP</sequence>
<evidence type="ECO:0000256" key="1">
    <source>
        <dbReference type="ARBA" id="ARBA00022729"/>
    </source>
</evidence>
<dbReference type="InterPro" id="IPR036844">
    <property type="entry name" value="Hint_dom_sf"/>
</dbReference>
<reference evidence="3 4" key="1">
    <citation type="submission" date="2024-04" db="EMBL/GenBank/DDBJ databases">
        <title>Biological Control Activity of Plant Growth Promoting Rhizobacteria Burkholderia pyrrocinia BX1 against Tobacco black shank Introduction Tobacco black shank (TBS) caused by the oomycete Phytophthora. nicotianae (P. nicotianae) has become a destructive soil.</title>
        <authorList>
            <person name="Liu X."/>
            <person name="Shu C."/>
        </authorList>
    </citation>
    <scope>NUCLEOTIDE SEQUENCE [LARGE SCALE GENOMIC DNA]</scope>
    <source>
        <strain evidence="3 4">BX1</strain>
        <plasmid evidence="3 4">unnamed</plasmid>
    </source>
</reference>
<geneLocation type="plasmid" evidence="3 4">
    <name>unnamed</name>
</geneLocation>